<evidence type="ECO:0000256" key="6">
    <source>
        <dbReference type="ARBA" id="ARBA00023049"/>
    </source>
</evidence>
<keyword evidence="7" id="KW-0865">Zymogen</keyword>
<keyword evidence="3 10" id="KW-0732">Signal</keyword>
<feature type="binding site" evidence="9">
    <location>
        <position position="187"/>
    </location>
    <ligand>
        <name>Zn(2+)</name>
        <dbReference type="ChEBI" id="CHEBI:29105"/>
        <note>catalytic</note>
    </ligand>
</feature>
<dbReference type="InterPro" id="IPR024079">
    <property type="entry name" value="MetalloPept_cat_dom_sf"/>
</dbReference>
<dbReference type="GeneTree" id="ENSGT00940000163716"/>
<dbReference type="GO" id="GO:0008270">
    <property type="term" value="F:zinc ion binding"/>
    <property type="evidence" value="ECO:0007669"/>
    <property type="project" value="UniProtKB-UniRule"/>
</dbReference>
<feature type="active site" evidence="9">
    <location>
        <position position="178"/>
    </location>
</feature>
<keyword evidence="2 9" id="KW-0479">Metal-binding</keyword>
<dbReference type="FunFam" id="3.40.390.10:FF:000040">
    <property type="entry name" value="Metalloendopeptidase"/>
    <property type="match status" value="1"/>
</dbReference>
<evidence type="ECO:0000256" key="8">
    <source>
        <dbReference type="ARBA" id="ARBA00023157"/>
    </source>
</evidence>
<proteinExistence type="predicted"/>
<comment type="cofactor">
    <cofactor evidence="9 10">
        <name>Zn(2+)</name>
        <dbReference type="ChEBI" id="CHEBI:29105"/>
    </cofactor>
    <text evidence="9 10">Binds 1 zinc ion per subunit.</text>
</comment>
<keyword evidence="1 9" id="KW-0645">Protease</keyword>
<keyword evidence="8" id="KW-1015">Disulfide bond</keyword>
<feature type="domain" description="Peptidase M12A" evidence="11">
    <location>
        <begin position="79"/>
        <end position="277"/>
    </location>
</feature>
<feature type="chain" id="PRO_5044045599" description="Metalloendopeptidase" evidence="10">
    <location>
        <begin position="17"/>
        <end position="292"/>
    </location>
</feature>
<evidence type="ECO:0000256" key="9">
    <source>
        <dbReference type="PROSITE-ProRule" id="PRU01211"/>
    </source>
</evidence>
<evidence type="ECO:0000256" key="1">
    <source>
        <dbReference type="ARBA" id="ARBA00022670"/>
    </source>
</evidence>
<keyword evidence="13" id="KW-1185">Reference proteome</keyword>
<dbReference type="SMART" id="SM00235">
    <property type="entry name" value="ZnMc"/>
    <property type="match status" value="1"/>
</dbReference>
<keyword evidence="6 9" id="KW-0482">Metalloprotease</keyword>
<reference evidence="12" key="4">
    <citation type="submission" date="2025-09" db="UniProtKB">
        <authorList>
            <consortium name="Ensembl"/>
        </authorList>
    </citation>
    <scope>IDENTIFICATION</scope>
</reference>
<evidence type="ECO:0000256" key="7">
    <source>
        <dbReference type="ARBA" id="ARBA00023145"/>
    </source>
</evidence>
<dbReference type="AlphaFoldDB" id="A0A6Q2XN31"/>
<dbReference type="Bgee" id="ENSELUG00000021796">
    <property type="expression patterns" value="Expressed in ovary and 4 other cell types or tissues"/>
</dbReference>
<reference evidence="12" key="3">
    <citation type="submission" date="2025-08" db="UniProtKB">
        <authorList>
            <consortium name="Ensembl"/>
        </authorList>
    </citation>
    <scope>IDENTIFICATION</scope>
</reference>
<dbReference type="PROSITE" id="PS51864">
    <property type="entry name" value="ASTACIN"/>
    <property type="match status" value="1"/>
</dbReference>
<dbReference type="EC" id="3.4.24.-" evidence="10"/>
<keyword evidence="5 9" id="KW-0862">Zinc</keyword>
<dbReference type="PANTHER" id="PTHR10127:SF899">
    <property type="entry name" value="ASTACIN-LIKE METALLOENDOPEPTIDASE-RELATED"/>
    <property type="match status" value="1"/>
</dbReference>
<evidence type="ECO:0000313" key="13">
    <source>
        <dbReference type="Proteomes" id="UP000265140"/>
    </source>
</evidence>
<accession>A0A6Q2XN31</accession>
<evidence type="ECO:0000259" key="11">
    <source>
        <dbReference type="PROSITE" id="PS51864"/>
    </source>
</evidence>
<evidence type="ECO:0000256" key="4">
    <source>
        <dbReference type="ARBA" id="ARBA00022801"/>
    </source>
</evidence>
<organism evidence="12 13">
    <name type="scientific">Esox lucius</name>
    <name type="common">Northern pike</name>
    <dbReference type="NCBI Taxonomy" id="8010"/>
    <lineage>
        <taxon>Eukaryota</taxon>
        <taxon>Metazoa</taxon>
        <taxon>Chordata</taxon>
        <taxon>Craniata</taxon>
        <taxon>Vertebrata</taxon>
        <taxon>Euteleostomi</taxon>
        <taxon>Actinopterygii</taxon>
        <taxon>Neopterygii</taxon>
        <taxon>Teleostei</taxon>
        <taxon>Protacanthopterygii</taxon>
        <taxon>Esociformes</taxon>
        <taxon>Esocidae</taxon>
        <taxon>Esox</taxon>
    </lineage>
</organism>
<feature type="binding site" evidence="9">
    <location>
        <position position="177"/>
    </location>
    <ligand>
        <name>Zn(2+)</name>
        <dbReference type="ChEBI" id="CHEBI:29105"/>
        <note>catalytic</note>
    </ligand>
</feature>
<feature type="signal peptide" evidence="10">
    <location>
        <begin position="1"/>
        <end position="16"/>
    </location>
</feature>
<evidence type="ECO:0000256" key="3">
    <source>
        <dbReference type="ARBA" id="ARBA00022729"/>
    </source>
</evidence>
<reference evidence="13" key="1">
    <citation type="journal article" date="2014" name="PLoS ONE">
        <title>The genome and linkage map of the northern pike (Esox lucius): conserved synteny revealed between the salmonid sister group and the Neoteleostei.</title>
        <authorList>
            <person name="Rondeau E.B."/>
            <person name="Minkley D.R."/>
            <person name="Leong J.S."/>
            <person name="Messmer A.M."/>
            <person name="Jantzen J.R."/>
            <person name="von Schalburg K.R."/>
            <person name="Lemon C."/>
            <person name="Bird N.H."/>
            <person name="Koop B.F."/>
        </authorList>
    </citation>
    <scope>NUCLEOTIDE SEQUENCE</scope>
</reference>
<sequence>MLILLATLFNISSSWTLMWTDFMFKTGFGVKKTNKTKNLIKQLSHHAISLVEFTCFLGQKPDEPLVMFGDIIVDPQVRNADPCTANDCKWPKSSDGKVYVPYVISNQYSTQKKSTIECGLRSFHTKTCIRFVPRTNQQDFLNITSLSGCYSSVGRRGNGQVLSLNRDGCVYFSVVQHEILHALGFHHEHTRRDRDGHVKILEKNIEPGKEHNFEKHNTINLQTPYDYNSIMHYKRCAFSVNGQPTILPIPDNNVAIGFATQMSPNDILRINRLYKCHRCHFKIVINHKSCQN</sequence>
<dbReference type="Gene3D" id="3.40.390.10">
    <property type="entry name" value="Collagenase (Catalytic Domain)"/>
    <property type="match status" value="1"/>
</dbReference>
<comment type="caution">
    <text evidence="9">Lacks conserved residue(s) required for the propagation of feature annotation.</text>
</comment>
<dbReference type="InterPro" id="IPR001506">
    <property type="entry name" value="Peptidase_M12A"/>
</dbReference>
<evidence type="ECO:0000256" key="2">
    <source>
        <dbReference type="ARBA" id="ARBA00022723"/>
    </source>
</evidence>
<name>A0A6Q2XN31_ESOLU</name>
<evidence type="ECO:0000256" key="10">
    <source>
        <dbReference type="RuleBase" id="RU361183"/>
    </source>
</evidence>
<feature type="binding site" evidence="9">
    <location>
        <position position="181"/>
    </location>
    <ligand>
        <name>Zn(2+)</name>
        <dbReference type="ChEBI" id="CHEBI:29105"/>
        <note>catalytic</note>
    </ligand>
</feature>
<dbReference type="Proteomes" id="UP000265140">
    <property type="component" value="Chromosome 2"/>
</dbReference>
<dbReference type="PRINTS" id="PR00480">
    <property type="entry name" value="ASTACIN"/>
</dbReference>
<evidence type="ECO:0000313" key="12">
    <source>
        <dbReference type="Ensembl" id="ENSELUP00000054586.2"/>
    </source>
</evidence>
<keyword evidence="4 9" id="KW-0378">Hydrolase</keyword>
<dbReference type="PANTHER" id="PTHR10127">
    <property type="entry name" value="DISCOIDIN, CUB, EGF, LAMININ , AND ZINC METALLOPROTEASE DOMAIN CONTAINING"/>
    <property type="match status" value="1"/>
</dbReference>
<dbReference type="SUPFAM" id="SSF55486">
    <property type="entry name" value="Metalloproteases ('zincins'), catalytic domain"/>
    <property type="match status" value="1"/>
</dbReference>
<protein>
    <recommendedName>
        <fullName evidence="10">Metalloendopeptidase</fullName>
        <ecNumber evidence="10">3.4.24.-</ecNumber>
    </recommendedName>
</protein>
<dbReference type="Pfam" id="PF01400">
    <property type="entry name" value="Astacin"/>
    <property type="match status" value="1"/>
</dbReference>
<dbReference type="InterPro" id="IPR006026">
    <property type="entry name" value="Peptidase_Metallo"/>
</dbReference>
<reference evidence="12" key="2">
    <citation type="submission" date="2020-02" db="EMBL/GenBank/DDBJ databases">
        <title>Esox lucius (northern pike) genome, fEsoLuc1, primary haplotype.</title>
        <authorList>
            <person name="Myers G."/>
            <person name="Karagic N."/>
            <person name="Meyer A."/>
            <person name="Pippel M."/>
            <person name="Reichard M."/>
            <person name="Winkler S."/>
            <person name="Tracey A."/>
            <person name="Sims Y."/>
            <person name="Howe K."/>
            <person name="Rhie A."/>
            <person name="Formenti G."/>
            <person name="Durbin R."/>
            <person name="Fedrigo O."/>
            <person name="Jarvis E.D."/>
        </authorList>
    </citation>
    <scope>NUCLEOTIDE SEQUENCE [LARGE SCALE GENOMIC DNA]</scope>
</reference>
<evidence type="ECO:0000256" key="5">
    <source>
        <dbReference type="ARBA" id="ARBA00022833"/>
    </source>
</evidence>
<dbReference type="Ensembl" id="ENSELUT00000086385.2">
    <property type="protein sequence ID" value="ENSELUP00000054586.2"/>
    <property type="gene ID" value="ENSELUG00000021796.3"/>
</dbReference>
<dbReference type="GO" id="GO:0004222">
    <property type="term" value="F:metalloendopeptidase activity"/>
    <property type="evidence" value="ECO:0007669"/>
    <property type="project" value="UniProtKB-UniRule"/>
</dbReference>
<dbReference type="GO" id="GO:0006508">
    <property type="term" value="P:proteolysis"/>
    <property type="evidence" value="ECO:0007669"/>
    <property type="project" value="UniProtKB-KW"/>
</dbReference>